<proteinExistence type="predicted"/>
<dbReference type="InterPro" id="IPR028011">
    <property type="entry name" value="DUF4476"/>
</dbReference>
<dbReference type="AlphaFoldDB" id="A0AAW2YW98"/>
<gene>
    <name evidence="2" type="ORF">AKO1_012716</name>
</gene>
<sequence length="153" mass="17643">MGCCFSAEVEEIPEYSDTESIIKSKKTRYSSIINKKRKVTLLSKSGSGEKKSTACMSDQEFEALQLESSTNRFDDERINHITQLVRKKDLFLSCHQLATLMKTMAFSSQQLTLAQKLLLYVVDLQENNQEVLQCIQFYKDRMTLSEQINKQIL</sequence>
<reference evidence="2 3" key="1">
    <citation type="submission" date="2024-03" db="EMBL/GenBank/DDBJ databases">
        <title>The Acrasis kona genome and developmental transcriptomes reveal deep origins of eukaryotic multicellular pathways.</title>
        <authorList>
            <person name="Sheikh S."/>
            <person name="Fu C.-J."/>
            <person name="Brown M.W."/>
            <person name="Baldauf S.L."/>
        </authorList>
    </citation>
    <scope>NUCLEOTIDE SEQUENCE [LARGE SCALE GENOMIC DNA]</scope>
    <source>
        <strain evidence="2 3">ATCC MYA-3509</strain>
    </source>
</reference>
<keyword evidence="3" id="KW-1185">Reference proteome</keyword>
<dbReference type="EMBL" id="JAOPGA020000758">
    <property type="protein sequence ID" value="KAL0481362.1"/>
    <property type="molecule type" value="Genomic_DNA"/>
</dbReference>
<name>A0AAW2YW98_9EUKA</name>
<protein>
    <submittedName>
        <fullName evidence="2">Cytosol aminopeptidase</fullName>
    </submittedName>
</protein>
<accession>A0AAW2YW98</accession>
<evidence type="ECO:0000313" key="3">
    <source>
        <dbReference type="Proteomes" id="UP001431209"/>
    </source>
</evidence>
<dbReference type="GO" id="GO:0004177">
    <property type="term" value="F:aminopeptidase activity"/>
    <property type="evidence" value="ECO:0007669"/>
    <property type="project" value="UniProtKB-KW"/>
</dbReference>
<keyword evidence="2" id="KW-0645">Protease</keyword>
<evidence type="ECO:0000313" key="2">
    <source>
        <dbReference type="EMBL" id="KAL0481362.1"/>
    </source>
</evidence>
<keyword evidence="2" id="KW-0378">Hydrolase</keyword>
<feature type="domain" description="DUF4476" evidence="1">
    <location>
        <begin position="56"/>
        <end position="146"/>
    </location>
</feature>
<keyword evidence="2" id="KW-0031">Aminopeptidase</keyword>
<dbReference type="Pfam" id="PF14771">
    <property type="entry name" value="DUF4476"/>
    <property type="match status" value="1"/>
</dbReference>
<organism evidence="2 3">
    <name type="scientific">Acrasis kona</name>
    <dbReference type="NCBI Taxonomy" id="1008807"/>
    <lineage>
        <taxon>Eukaryota</taxon>
        <taxon>Discoba</taxon>
        <taxon>Heterolobosea</taxon>
        <taxon>Tetramitia</taxon>
        <taxon>Eutetramitia</taxon>
        <taxon>Acrasidae</taxon>
        <taxon>Acrasis</taxon>
    </lineage>
</organism>
<evidence type="ECO:0000259" key="1">
    <source>
        <dbReference type="Pfam" id="PF14771"/>
    </source>
</evidence>
<dbReference type="Proteomes" id="UP001431209">
    <property type="component" value="Unassembled WGS sequence"/>
</dbReference>
<comment type="caution">
    <text evidence="2">The sequence shown here is derived from an EMBL/GenBank/DDBJ whole genome shotgun (WGS) entry which is preliminary data.</text>
</comment>